<comment type="caution">
    <text evidence="4">The sequence shown here is derived from an EMBL/GenBank/DDBJ whole genome shotgun (WGS) entry which is preliminary data.</text>
</comment>
<evidence type="ECO:0000256" key="1">
    <source>
        <dbReference type="PROSITE-ProRule" id="PRU00047"/>
    </source>
</evidence>
<keyword evidence="1" id="KW-0862">Zinc</keyword>
<dbReference type="InterPro" id="IPR040256">
    <property type="entry name" value="At4g02000-like"/>
</dbReference>
<dbReference type="GO" id="GO:0008270">
    <property type="term" value="F:zinc ion binding"/>
    <property type="evidence" value="ECO:0007669"/>
    <property type="project" value="UniProtKB-KW"/>
</dbReference>
<feature type="domain" description="CCHC-type" evidence="3">
    <location>
        <begin position="83"/>
        <end position="96"/>
    </location>
</feature>
<dbReference type="InterPro" id="IPR001878">
    <property type="entry name" value="Znf_CCHC"/>
</dbReference>
<proteinExistence type="predicted"/>
<dbReference type="PROSITE" id="PS50158">
    <property type="entry name" value="ZF_CCHC"/>
    <property type="match status" value="1"/>
</dbReference>
<sequence length="161" mass="17864">MWVQVWGLPFDLINEEAGLDIGRGIGSVVEVDCRALASDQARLLRIRVEVPLDQPLRRGGQIVSLEGDRVRVAYRYERLVGLCFQCGRVGHEATRCTHPHDETTQSRPYGDWLRAGIKTRTDGSRGRTDSPPHRSTAQPSPARVTGNPPVTGEDVDPNTRI</sequence>
<gene>
    <name evidence="4" type="ORF">SO802_010230</name>
</gene>
<dbReference type="InterPro" id="IPR025836">
    <property type="entry name" value="Zn_knuckle_CX2CX4HX4C"/>
</dbReference>
<reference evidence="4 5" key="1">
    <citation type="submission" date="2024-01" db="EMBL/GenBank/DDBJ databases">
        <title>A telomere-to-telomere, gap-free genome of sweet tea (Lithocarpus litseifolius).</title>
        <authorList>
            <person name="Zhou J."/>
        </authorList>
    </citation>
    <scope>NUCLEOTIDE SEQUENCE [LARGE SCALE GENOMIC DNA]</scope>
    <source>
        <strain evidence="4">Zhou-2022a</strain>
        <tissue evidence="4">Leaf</tissue>
    </source>
</reference>
<evidence type="ECO:0000256" key="2">
    <source>
        <dbReference type="SAM" id="MobiDB-lite"/>
    </source>
</evidence>
<evidence type="ECO:0000313" key="4">
    <source>
        <dbReference type="EMBL" id="KAL0008728.1"/>
    </source>
</evidence>
<evidence type="ECO:0000259" key="3">
    <source>
        <dbReference type="PROSITE" id="PS50158"/>
    </source>
</evidence>
<keyword evidence="1" id="KW-0863">Zinc-finger</keyword>
<feature type="compositionally biased region" description="Basic and acidic residues" evidence="2">
    <location>
        <begin position="119"/>
        <end position="132"/>
    </location>
</feature>
<organism evidence="4 5">
    <name type="scientific">Lithocarpus litseifolius</name>
    <dbReference type="NCBI Taxonomy" id="425828"/>
    <lineage>
        <taxon>Eukaryota</taxon>
        <taxon>Viridiplantae</taxon>
        <taxon>Streptophyta</taxon>
        <taxon>Embryophyta</taxon>
        <taxon>Tracheophyta</taxon>
        <taxon>Spermatophyta</taxon>
        <taxon>Magnoliopsida</taxon>
        <taxon>eudicotyledons</taxon>
        <taxon>Gunneridae</taxon>
        <taxon>Pentapetalae</taxon>
        <taxon>rosids</taxon>
        <taxon>fabids</taxon>
        <taxon>Fagales</taxon>
        <taxon>Fagaceae</taxon>
        <taxon>Lithocarpus</taxon>
    </lineage>
</organism>
<dbReference type="PANTHER" id="PTHR31286:SF167">
    <property type="entry name" value="OS09G0268800 PROTEIN"/>
    <property type="match status" value="1"/>
</dbReference>
<keyword evidence="5" id="KW-1185">Reference proteome</keyword>
<dbReference type="AlphaFoldDB" id="A0AAW2DGA5"/>
<accession>A0AAW2DGA5</accession>
<dbReference type="EMBL" id="JAZDWU010000003">
    <property type="protein sequence ID" value="KAL0008728.1"/>
    <property type="molecule type" value="Genomic_DNA"/>
</dbReference>
<dbReference type="GO" id="GO:0003676">
    <property type="term" value="F:nucleic acid binding"/>
    <property type="evidence" value="ECO:0007669"/>
    <property type="project" value="InterPro"/>
</dbReference>
<dbReference type="Proteomes" id="UP001459277">
    <property type="component" value="Unassembled WGS sequence"/>
</dbReference>
<dbReference type="Pfam" id="PF14392">
    <property type="entry name" value="zf-CCHC_4"/>
    <property type="match status" value="1"/>
</dbReference>
<protein>
    <recommendedName>
        <fullName evidence="3">CCHC-type domain-containing protein</fullName>
    </recommendedName>
</protein>
<keyword evidence="1" id="KW-0479">Metal-binding</keyword>
<evidence type="ECO:0000313" key="5">
    <source>
        <dbReference type="Proteomes" id="UP001459277"/>
    </source>
</evidence>
<name>A0AAW2DGA5_9ROSI</name>
<dbReference type="PANTHER" id="PTHR31286">
    <property type="entry name" value="GLYCINE-RICH CELL WALL STRUCTURAL PROTEIN 1.8-LIKE"/>
    <property type="match status" value="1"/>
</dbReference>
<feature type="region of interest" description="Disordered" evidence="2">
    <location>
        <begin position="119"/>
        <end position="161"/>
    </location>
</feature>